<feature type="compositionally biased region" description="Low complexity" evidence="14">
    <location>
        <begin position="116"/>
        <end position="129"/>
    </location>
</feature>
<evidence type="ECO:0000313" key="18">
    <source>
        <dbReference type="Proteomes" id="UP000076848"/>
    </source>
</evidence>
<keyword evidence="7" id="KW-1005">Bacterial flagellum biogenesis</keyword>
<organism evidence="17 18">
    <name type="scientific">Bordetella ansorpii</name>
    <dbReference type="NCBI Taxonomy" id="288768"/>
    <lineage>
        <taxon>Bacteria</taxon>
        <taxon>Pseudomonadati</taxon>
        <taxon>Pseudomonadota</taxon>
        <taxon>Betaproteobacteria</taxon>
        <taxon>Burkholderiales</taxon>
        <taxon>Alcaligenaceae</taxon>
        <taxon>Bordetella</taxon>
    </lineage>
</organism>
<feature type="compositionally biased region" description="Low complexity" evidence="14">
    <location>
        <begin position="197"/>
        <end position="222"/>
    </location>
</feature>
<feature type="compositionally biased region" description="Low complexity" evidence="14">
    <location>
        <begin position="145"/>
        <end position="174"/>
    </location>
</feature>
<evidence type="ECO:0000256" key="12">
    <source>
        <dbReference type="ARBA" id="ARBA00025337"/>
    </source>
</evidence>
<sequence>MKLSRFVGATVREAMRQVREALGPDALIVSNRSVNGAIEVVATVDAAQDFVDEPAPAQPQAETAAHPAARATPPAAATPRPSAWQAAADAAGLPPPAPSQPDTSYAPARALARYADAAAASAQPEADAAGTPMPAARTDAVRPESAGAGQGAVASGVSAPVSAAAPSPAALPAPQERLPVQNSPAPGHGVMPPAAEPPLADTAAASAPPVARRPQAPAVPAPSMAQRPDAPLPSAMPGLGGAPADAGNQQVQAALDALRGALESRMDGLLWSGAQAAGLQPVNASLFRSLLEAGFSMPLVRALVERLPGSLDRQGAMAWARNELVKHLPVMRSEDEFLADGGVYALVGPTGVGKTTTLAKLAARCVAREGREQVAMLTTDLFRIGALEQLQIYGRLMGVPAHSVRDGEELKQAVAHLGHRKTILIDTTGISQRDRNVAALAALLHAADRPVRRLLVLNAASQGDTLDEVAHAYRNGASEDVVGCIITKLDEATRIAPALDTAIRHRLPIHYVSIGQKVPEDMATADRQALVDRALAPLPRQAAPLYAPSEADLAALWRSSAKQDAQQKQADGASDAARRRQLLATALLPRADAEIALDQAIAWMEADPACTQARANWRGAGAGTVSPEGLSGAGLALAQGAYAGGSDRYLLAMHGKAALKGGASAGSLLAAMLMTDRGVALSAPMAHLVLPHGILNAHDLRAAMPDNAVQALVARVRGLQSALRDVPQVHLFDMGTAAMWQSLSAESASWVARGAGALRVVQEDTPTTLAAVSRDLGYLPIGTARLPGQESEVPLDLWASGTEVRMSARGHEDLPLRMICARLTEPATGKVVNQLYGLTNLKASQADAPTIARWLLQQEQAKAAFRHMTHAWAALPPAAGIQDMPRQAMLAAQLGTACWQLSQTPQADATRAMLHAMASGGRKLTGPVMPAALMKGFAMLEMAS</sequence>
<dbReference type="InterPro" id="IPR047040">
    <property type="entry name" value="FlhF__GTPase_dom"/>
</dbReference>
<keyword evidence="17" id="KW-0282">Flagellum</keyword>
<evidence type="ECO:0000256" key="3">
    <source>
        <dbReference type="ARBA" id="ARBA00014919"/>
    </source>
</evidence>
<accession>A0A157SN04</accession>
<dbReference type="Gene3D" id="3.40.50.300">
    <property type="entry name" value="P-loop containing nucleotide triphosphate hydrolases"/>
    <property type="match status" value="1"/>
</dbReference>
<dbReference type="SMART" id="SM00382">
    <property type="entry name" value="AAA"/>
    <property type="match status" value="1"/>
</dbReference>
<dbReference type="GO" id="GO:0005047">
    <property type="term" value="F:signal recognition particle binding"/>
    <property type="evidence" value="ECO:0007669"/>
    <property type="project" value="TreeGrafter"/>
</dbReference>
<name>A0A157SN04_9BORD</name>
<feature type="compositionally biased region" description="Low complexity" evidence="14">
    <location>
        <begin position="55"/>
        <end position="92"/>
    </location>
</feature>
<evidence type="ECO:0000256" key="14">
    <source>
        <dbReference type="SAM" id="MobiDB-lite"/>
    </source>
</evidence>
<proteinExistence type="inferred from homology"/>
<protein>
    <recommendedName>
        <fullName evidence="3 13">Flagellar biosynthesis protein FlhF</fullName>
    </recommendedName>
</protein>
<feature type="domain" description="SRP54-type proteins GTP-binding" evidence="16">
    <location>
        <begin position="341"/>
        <end position="536"/>
    </location>
</feature>
<dbReference type="RefSeq" id="WP_066129625.1">
    <property type="nucleotide sequence ID" value="NZ_FKIF01000007.1"/>
</dbReference>
<feature type="region of interest" description="Disordered" evidence="14">
    <location>
        <begin position="55"/>
        <end position="104"/>
    </location>
</feature>
<evidence type="ECO:0000256" key="4">
    <source>
        <dbReference type="ARBA" id="ARBA00022448"/>
    </source>
</evidence>
<evidence type="ECO:0000256" key="11">
    <source>
        <dbReference type="ARBA" id="ARBA00023225"/>
    </source>
</evidence>
<feature type="region of interest" description="Disordered" evidence="14">
    <location>
        <begin position="116"/>
        <end position="246"/>
    </location>
</feature>
<comment type="subcellular location">
    <subcellularLocation>
        <location evidence="1">Cell membrane</location>
        <topology evidence="1">Peripheral membrane protein</topology>
        <orientation evidence="1">Cytoplasmic side</orientation>
    </subcellularLocation>
</comment>
<dbReference type="InterPro" id="IPR000897">
    <property type="entry name" value="SRP54_GTPase_dom"/>
</dbReference>
<comment type="function">
    <text evidence="12">Necessary for flagellar biosynthesis. May be involved in translocation of the flagellum.</text>
</comment>
<dbReference type="NCBIfam" id="TIGR03499">
    <property type="entry name" value="FlhF"/>
    <property type="match status" value="1"/>
</dbReference>
<evidence type="ECO:0000256" key="9">
    <source>
        <dbReference type="ARBA" id="ARBA00023134"/>
    </source>
</evidence>
<dbReference type="GO" id="GO:0003924">
    <property type="term" value="F:GTPase activity"/>
    <property type="evidence" value="ECO:0007669"/>
    <property type="project" value="UniProtKB-UniRule"/>
</dbReference>
<dbReference type="PANTHER" id="PTHR43134">
    <property type="entry name" value="SIGNAL RECOGNITION PARTICLE RECEPTOR SUBUNIT ALPHA"/>
    <property type="match status" value="1"/>
</dbReference>
<dbReference type="FunFam" id="3.40.50.300:FF:000695">
    <property type="entry name" value="Flagellar biosynthesis regulator FlhF"/>
    <property type="match status" value="1"/>
</dbReference>
<evidence type="ECO:0000259" key="15">
    <source>
        <dbReference type="SMART" id="SM00382"/>
    </source>
</evidence>
<evidence type="ECO:0000256" key="5">
    <source>
        <dbReference type="ARBA" id="ARBA00022475"/>
    </source>
</evidence>
<keyword evidence="17" id="KW-0969">Cilium</keyword>
<evidence type="ECO:0000256" key="8">
    <source>
        <dbReference type="ARBA" id="ARBA00022927"/>
    </source>
</evidence>
<dbReference type="Pfam" id="PF00448">
    <property type="entry name" value="SRP54"/>
    <property type="match status" value="1"/>
</dbReference>
<dbReference type="GO" id="GO:0006614">
    <property type="term" value="P:SRP-dependent cotranslational protein targeting to membrane"/>
    <property type="evidence" value="ECO:0007669"/>
    <property type="project" value="UniProtKB-UniRule"/>
</dbReference>
<dbReference type="CDD" id="cd17873">
    <property type="entry name" value="FlhF"/>
    <property type="match status" value="1"/>
</dbReference>
<dbReference type="Proteomes" id="UP000076848">
    <property type="component" value="Unassembled WGS sequence"/>
</dbReference>
<keyword evidence="5" id="KW-1003">Cell membrane</keyword>
<evidence type="ECO:0000259" key="16">
    <source>
        <dbReference type="SMART" id="SM00962"/>
    </source>
</evidence>
<evidence type="ECO:0000256" key="1">
    <source>
        <dbReference type="ARBA" id="ARBA00004413"/>
    </source>
</evidence>
<keyword evidence="17" id="KW-0966">Cell projection</keyword>
<keyword evidence="8" id="KW-0653">Protein transport</keyword>
<evidence type="ECO:0000256" key="2">
    <source>
        <dbReference type="ARBA" id="ARBA00008531"/>
    </source>
</evidence>
<dbReference type="OrthoDB" id="9778554at2"/>
<keyword evidence="9" id="KW-0342">GTP-binding</keyword>
<dbReference type="STRING" id="288768.SAMEA3906486_03444"/>
<dbReference type="GO" id="GO:0005525">
    <property type="term" value="F:GTP binding"/>
    <property type="evidence" value="ECO:0007669"/>
    <property type="project" value="UniProtKB-UniRule"/>
</dbReference>
<dbReference type="GO" id="GO:0005886">
    <property type="term" value="C:plasma membrane"/>
    <property type="evidence" value="ECO:0007669"/>
    <property type="project" value="UniProtKB-SubCell"/>
</dbReference>
<dbReference type="GO" id="GO:0015031">
    <property type="term" value="P:protein transport"/>
    <property type="evidence" value="ECO:0007669"/>
    <property type="project" value="UniProtKB-KW"/>
</dbReference>
<dbReference type="SUPFAM" id="SSF52540">
    <property type="entry name" value="P-loop containing nucleoside triphosphate hydrolases"/>
    <property type="match status" value="1"/>
</dbReference>
<keyword evidence="10" id="KW-0472">Membrane</keyword>
<keyword evidence="11" id="KW-1006">Bacterial flagellum protein export</keyword>
<dbReference type="GO" id="GO:0044781">
    <property type="term" value="P:bacterial-type flagellum organization"/>
    <property type="evidence" value="ECO:0007669"/>
    <property type="project" value="UniProtKB-UniRule"/>
</dbReference>
<evidence type="ECO:0000256" key="13">
    <source>
        <dbReference type="NCBIfam" id="TIGR03499"/>
    </source>
</evidence>
<evidence type="ECO:0000256" key="6">
    <source>
        <dbReference type="ARBA" id="ARBA00022741"/>
    </source>
</evidence>
<dbReference type="InterPro" id="IPR027417">
    <property type="entry name" value="P-loop_NTPase"/>
</dbReference>
<dbReference type="InterPro" id="IPR003593">
    <property type="entry name" value="AAA+_ATPase"/>
</dbReference>
<evidence type="ECO:0000313" key="17">
    <source>
        <dbReference type="EMBL" id="SAI71276.1"/>
    </source>
</evidence>
<reference evidence="17 18" key="1">
    <citation type="submission" date="2016-04" db="EMBL/GenBank/DDBJ databases">
        <authorList>
            <consortium name="Pathogen Informatics"/>
        </authorList>
    </citation>
    <scope>NUCLEOTIDE SEQUENCE [LARGE SCALE GENOMIC DNA]</scope>
    <source>
        <strain evidence="17 18">H050680373</strain>
    </source>
</reference>
<comment type="similarity">
    <text evidence="2">Belongs to the GTP-binding SRP family.</text>
</comment>
<keyword evidence="4" id="KW-0813">Transport</keyword>
<keyword evidence="6" id="KW-0547">Nucleotide-binding</keyword>
<dbReference type="InterPro" id="IPR020006">
    <property type="entry name" value="FlhF"/>
</dbReference>
<evidence type="ECO:0000256" key="7">
    <source>
        <dbReference type="ARBA" id="ARBA00022795"/>
    </source>
</evidence>
<dbReference type="PANTHER" id="PTHR43134:SF3">
    <property type="entry name" value="FLAGELLAR BIOSYNTHESIS PROTEIN FLHF"/>
    <property type="match status" value="1"/>
</dbReference>
<evidence type="ECO:0000256" key="10">
    <source>
        <dbReference type="ARBA" id="ARBA00023136"/>
    </source>
</evidence>
<dbReference type="SMART" id="SM00962">
    <property type="entry name" value="SRP54"/>
    <property type="match status" value="1"/>
</dbReference>
<feature type="domain" description="AAA+ ATPase" evidence="15">
    <location>
        <begin position="340"/>
        <end position="510"/>
    </location>
</feature>
<dbReference type="EMBL" id="FKIF01000007">
    <property type="protein sequence ID" value="SAI71276.1"/>
    <property type="molecule type" value="Genomic_DNA"/>
</dbReference>
<gene>
    <name evidence="17" type="primary">flhF</name>
    <name evidence="17" type="ORF">SAMEA3906486_03444</name>
</gene>
<keyword evidence="18" id="KW-1185">Reference proteome</keyword>
<dbReference type="AlphaFoldDB" id="A0A157SN04"/>